<reference evidence="4" key="4">
    <citation type="journal article" date="2008" name="Nucleic Acids Res.">
        <title>The rice annotation project database (RAP-DB): 2008 update.</title>
        <authorList>
            <consortium name="The rice annotation project (RAP)"/>
        </authorList>
    </citation>
    <scope>GENOME REANNOTATION</scope>
    <source>
        <strain evidence="4">cv. Nipponbare</strain>
    </source>
</reference>
<dbReference type="EMBL" id="AP005383">
    <property type="protein sequence ID" value="BAD01356.1"/>
    <property type="molecule type" value="Genomic_DNA"/>
</dbReference>
<evidence type="ECO:0000313" key="3">
    <source>
        <dbReference type="EMBL" id="BAD01356.1"/>
    </source>
</evidence>
<sequence length="232" mass="25112">MEVETGPGVAEVEAGAVMVGVEASVAVVGAVEVDSEPRHAPAPPPPSPRVFAVGLPISLDGLPASFLFVHARRRPPRLRTAGTVGDGGVNHVAPAARWPYPRRRRIVVDLLASGRWARELELWEDGGANCVALAAHRPHPRRRNTVLPPLLRRPSLPVGPLSLLPHPAGLLRTHWPARPDKEQSEREKGGRERREERDGDDMVNLTCGAHVGPTLTRLPRQIKPGSIPSKDL</sequence>
<accession>Q6Z2D3</accession>
<reference evidence="2" key="1">
    <citation type="submission" date="2002-04" db="EMBL/GenBank/DDBJ databases">
        <title>Oryza sativa nipponbare(GA3) genomic DNA, chromosome 8, BAC clone:B1114E07.</title>
        <authorList>
            <person name="Sasaki T."/>
            <person name="Matsumoto T."/>
            <person name="Katayose Y."/>
        </authorList>
    </citation>
    <scope>NUCLEOTIDE SEQUENCE</scope>
</reference>
<dbReference type="AlphaFoldDB" id="Q6Z2D3"/>
<dbReference type="Proteomes" id="UP000000763">
    <property type="component" value="Chromosome 8"/>
</dbReference>
<protein>
    <submittedName>
        <fullName evidence="3">Uncharacterized protein</fullName>
    </submittedName>
</protein>
<feature type="region of interest" description="Disordered" evidence="1">
    <location>
        <begin position="170"/>
        <end position="232"/>
    </location>
</feature>
<gene>
    <name evidence="2" type="ORF">B1114E07.13</name>
    <name evidence="3" type="ORF">OJ1034_C08.1</name>
</gene>
<feature type="compositionally biased region" description="Basic and acidic residues" evidence="1">
    <location>
        <begin position="177"/>
        <end position="197"/>
    </location>
</feature>
<name>Q6Z2D3_ORYSJ</name>
<reference evidence="4" key="3">
    <citation type="journal article" date="2005" name="Nature">
        <title>The map-based sequence of the rice genome.</title>
        <authorList>
            <consortium name="International rice genome sequencing project (IRGSP)"/>
            <person name="Matsumoto T."/>
            <person name="Wu J."/>
            <person name="Kanamori H."/>
            <person name="Katayose Y."/>
            <person name="Fujisawa M."/>
            <person name="Namiki N."/>
            <person name="Mizuno H."/>
            <person name="Yamamoto K."/>
            <person name="Antonio B.A."/>
            <person name="Baba T."/>
            <person name="Sakata K."/>
            <person name="Nagamura Y."/>
            <person name="Aoki H."/>
            <person name="Arikawa K."/>
            <person name="Arita K."/>
            <person name="Bito T."/>
            <person name="Chiden Y."/>
            <person name="Fujitsuka N."/>
            <person name="Fukunaka R."/>
            <person name="Hamada M."/>
            <person name="Harada C."/>
            <person name="Hayashi A."/>
            <person name="Hijishita S."/>
            <person name="Honda M."/>
            <person name="Hosokawa S."/>
            <person name="Ichikawa Y."/>
            <person name="Idonuma A."/>
            <person name="Iijima M."/>
            <person name="Ikeda M."/>
            <person name="Ikeno M."/>
            <person name="Ito K."/>
            <person name="Ito S."/>
            <person name="Ito T."/>
            <person name="Ito Y."/>
            <person name="Ito Y."/>
            <person name="Iwabuchi A."/>
            <person name="Kamiya K."/>
            <person name="Karasawa W."/>
            <person name="Kurita K."/>
            <person name="Katagiri S."/>
            <person name="Kikuta A."/>
            <person name="Kobayashi H."/>
            <person name="Kobayashi N."/>
            <person name="Machita K."/>
            <person name="Maehara T."/>
            <person name="Masukawa M."/>
            <person name="Mizubayashi T."/>
            <person name="Mukai Y."/>
            <person name="Nagasaki H."/>
            <person name="Nagata Y."/>
            <person name="Naito S."/>
            <person name="Nakashima M."/>
            <person name="Nakama Y."/>
            <person name="Nakamichi Y."/>
            <person name="Nakamura M."/>
            <person name="Meguro A."/>
            <person name="Negishi M."/>
            <person name="Ohta I."/>
            <person name="Ohta T."/>
            <person name="Okamoto M."/>
            <person name="Ono N."/>
            <person name="Saji S."/>
            <person name="Sakaguchi M."/>
            <person name="Sakai K."/>
            <person name="Shibata M."/>
            <person name="Shimokawa T."/>
            <person name="Song J."/>
            <person name="Takazaki Y."/>
            <person name="Terasawa K."/>
            <person name="Tsugane M."/>
            <person name="Tsuji K."/>
            <person name="Ueda S."/>
            <person name="Waki K."/>
            <person name="Yamagata H."/>
            <person name="Yamamoto M."/>
            <person name="Yamamoto S."/>
            <person name="Yamane H."/>
            <person name="Yoshiki S."/>
            <person name="Yoshihara R."/>
            <person name="Yukawa K."/>
            <person name="Zhong H."/>
            <person name="Yano M."/>
            <person name="Yuan Q."/>
            <person name="Ouyang S."/>
            <person name="Liu J."/>
            <person name="Jones K.M."/>
            <person name="Gansberger K."/>
            <person name="Moffat K."/>
            <person name="Hill J."/>
            <person name="Bera J."/>
            <person name="Fadrosh D."/>
            <person name="Jin S."/>
            <person name="Johri S."/>
            <person name="Kim M."/>
            <person name="Overton L."/>
            <person name="Reardon M."/>
            <person name="Tsitrin T."/>
            <person name="Vuong H."/>
            <person name="Weaver B."/>
            <person name="Ciecko A."/>
            <person name="Tallon L."/>
            <person name="Jackson J."/>
            <person name="Pai G."/>
            <person name="Aken S.V."/>
            <person name="Utterback T."/>
            <person name="Reidmuller S."/>
            <person name="Feldblyum T."/>
            <person name="Hsiao J."/>
            <person name="Zismann V."/>
            <person name="Iobst S."/>
            <person name="de Vazeille A.R."/>
            <person name="Buell C.R."/>
            <person name="Ying K."/>
            <person name="Li Y."/>
            <person name="Lu T."/>
            <person name="Huang Y."/>
            <person name="Zhao Q."/>
            <person name="Feng Q."/>
            <person name="Zhang L."/>
            <person name="Zhu J."/>
            <person name="Weng Q."/>
            <person name="Mu J."/>
            <person name="Lu Y."/>
            <person name="Fan D."/>
            <person name="Liu Y."/>
            <person name="Guan J."/>
            <person name="Zhang Y."/>
            <person name="Yu S."/>
            <person name="Liu X."/>
            <person name="Zhang Y."/>
            <person name="Hong G."/>
            <person name="Han B."/>
            <person name="Choisne N."/>
            <person name="Demange N."/>
            <person name="Orjeda G."/>
            <person name="Samain S."/>
            <person name="Cattolico L."/>
            <person name="Pelletier E."/>
            <person name="Couloux A."/>
            <person name="Segurens B."/>
            <person name="Wincker P."/>
            <person name="D'Hont A."/>
            <person name="Scarpelli C."/>
            <person name="Weissenbach J."/>
            <person name="Salanoubat M."/>
            <person name="Quetier F."/>
            <person name="Yu Y."/>
            <person name="Kim H.R."/>
            <person name="Rambo T."/>
            <person name="Currie J."/>
            <person name="Collura K."/>
            <person name="Luo M."/>
            <person name="Yang T."/>
            <person name="Ammiraju J.S.S."/>
            <person name="Engler F."/>
            <person name="Soderlund C."/>
            <person name="Wing R.A."/>
            <person name="Palmer L.E."/>
            <person name="de la Bastide M."/>
            <person name="Spiegel L."/>
            <person name="Nascimento L."/>
            <person name="Zutavern T."/>
            <person name="O'Shaughnessy A."/>
            <person name="Dike S."/>
            <person name="Dedhia N."/>
            <person name="Preston R."/>
            <person name="Balija V."/>
            <person name="McCombie W.R."/>
            <person name="Chow T."/>
            <person name="Chen H."/>
            <person name="Chung M."/>
            <person name="Chen C."/>
            <person name="Shaw J."/>
            <person name="Wu H."/>
            <person name="Hsiao K."/>
            <person name="Chao Y."/>
            <person name="Chu M."/>
            <person name="Cheng C."/>
            <person name="Hour A."/>
            <person name="Lee P."/>
            <person name="Lin S."/>
            <person name="Lin Y."/>
            <person name="Liou J."/>
            <person name="Liu S."/>
            <person name="Hsing Y."/>
            <person name="Raghuvanshi S."/>
            <person name="Mohanty A."/>
            <person name="Bharti A.K."/>
            <person name="Gaur A."/>
            <person name="Gupta V."/>
            <person name="Kumar D."/>
            <person name="Ravi V."/>
            <person name="Vij S."/>
            <person name="Kapur A."/>
            <person name="Khurana P."/>
            <person name="Khurana P."/>
            <person name="Khurana J.P."/>
            <person name="Tyagi A.K."/>
            <person name="Gaikwad K."/>
            <person name="Singh A."/>
            <person name="Dalal V."/>
            <person name="Srivastava S."/>
            <person name="Dixit A."/>
            <person name="Pal A.K."/>
            <person name="Ghazi I.A."/>
            <person name="Yadav M."/>
            <person name="Pandit A."/>
            <person name="Bhargava A."/>
            <person name="Sureshbabu K."/>
            <person name="Batra K."/>
            <person name="Sharma T.R."/>
            <person name="Mohapatra T."/>
            <person name="Singh N.K."/>
            <person name="Messing J."/>
            <person name="Nelson A.B."/>
            <person name="Fuks G."/>
            <person name="Kavchok S."/>
            <person name="Keizer G."/>
            <person name="Linton E."/>
            <person name="Llaca V."/>
            <person name="Song R."/>
            <person name="Tanyolac B."/>
            <person name="Young S."/>
            <person name="Ho-Il K."/>
            <person name="Hahn J.H."/>
            <person name="Sangsakoo G."/>
            <person name="Vanavichit A."/>
            <person name="de Mattos Luiz.A.T."/>
            <person name="Zimmer P.D."/>
            <person name="Malone G."/>
            <person name="Dellagostin O."/>
            <person name="de Oliveira A.C."/>
            <person name="Bevan M."/>
            <person name="Bancroft I."/>
            <person name="Minx P."/>
            <person name="Cordum H."/>
            <person name="Wilson R."/>
            <person name="Cheng Z."/>
            <person name="Jin W."/>
            <person name="Jiang J."/>
            <person name="Leong S.A."/>
            <person name="Iwama H."/>
            <person name="Gojobori T."/>
            <person name="Itoh T."/>
            <person name="Niimura Y."/>
            <person name="Fujii Y."/>
            <person name="Habara T."/>
            <person name="Sakai H."/>
            <person name="Sato Y."/>
            <person name="Wilson G."/>
            <person name="Kumar K."/>
            <person name="McCouch S."/>
            <person name="Juretic N."/>
            <person name="Hoen D."/>
            <person name="Wright S."/>
            <person name="Bruskiewich R."/>
            <person name="Bureau T."/>
            <person name="Miyao A."/>
            <person name="Hirochika H."/>
            <person name="Nishikawa T."/>
            <person name="Kadowaki K."/>
            <person name="Sugiura M."/>
            <person name="Burr B."/>
            <person name="Sasaki T."/>
        </authorList>
    </citation>
    <scope>NUCLEOTIDE SEQUENCE [LARGE SCALE GENOMIC DNA]</scope>
    <source>
        <strain evidence="4">cv. Nipponbare</strain>
    </source>
</reference>
<organism evidence="3 4">
    <name type="scientific">Oryza sativa subsp. japonica</name>
    <name type="common">Rice</name>
    <dbReference type="NCBI Taxonomy" id="39947"/>
    <lineage>
        <taxon>Eukaryota</taxon>
        <taxon>Viridiplantae</taxon>
        <taxon>Streptophyta</taxon>
        <taxon>Embryophyta</taxon>
        <taxon>Tracheophyta</taxon>
        <taxon>Spermatophyta</taxon>
        <taxon>Magnoliopsida</taxon>
        <taxon>Liliopsida</taxon>
        <taxon>Poales</taxon>
        <taxon>Poaceae</taxon>
        <taxon>BOP clade</taxon>
        <taxon>Oryzoideae</taxon>
        <taxon>Oryzeae</taxon>
        <taxon>Oryzinae</taxon>
        <taxon>Oryza</taxon>
        <taxon>Oryza sativa</taxon>
    </lineage>
</organism>
<evidence type="ECO:0000313" key="2">
    <source>
        <dbReference type="EMBL" id="BAD01342.1"/>
    </source>
</evidence>
<reference evidence="3" key="2">
    <citation type="submission" date="2002-06" db="EMBL/GenBank/DDBJ databases">
        <title>Oryza sativa nipponbare(GA3) genomic DNA, chromosome 8, BAC clone:OJ1034_C08.</title>
        <authorList>
            <person name="Sasaki T."/>
            <person name="Matsumoto T."/>
            <person name="Katayose Y."/>
        </authorList>
    </citation>
    <scope>NUCLEOTIDE SEQUENCE</scope>
</reference>
<evidence type="ECO:0000256" key="1">
    <source>
        <dbReference type="SAM" id="MobiDB-lite"/>
    </source>
</evidence>
<proteinExistence type="predicted"/>
<evidence type="ECO:0000313" key="4">
    <source>
        <dbReference type="Proteomes" id="UP000000763"/>
    </source>
</evidence>
<dbReference type="EMBL" id="AP005097">
    <property type="protein sequence ID" value="BAD01342.1"/>
    <property type="molecule type" value="Genomic_DNA"/>
</dbReference>